<proteinExistence type="predicted"/>
<reference evidence="1 2" key="1">
    <citation type="submission" date="2018-04" db="EMBL/GenBank/DDBJ databases">
        <title>Pseudomonas sp. nov., isolated from mangrove soil.</title>
        <authorList>
            <person name="Chen C."/>
        </authorList>
    </citation>
    <scope>NUCLEOTIDE SEQUENCE [LARGE SCALE GENOMIC DNA]</scope>
    <source>
        <strain evidence="1 2">TC-11</strain>
    </source>
</reference>
<organism evidence="1 2">
    <name type="scientific">Pseudomonas mangrovi</name>
    <dbReference type="NCBI Taxonomy" id="2161748"/>
    <lineage>
        <taxon>Bacteria</taxon>
        <taxon>Pseudomonadati</taxon>
        <taxon>Pseudomonadota</taxon>
        <taxon>Gammaproteobacteria</taxon>
        <taxon>Pseudomonadales</taxon>
        <taxon>Pseudomonadaceae</taxon>
        <taxon>Pseudomonas</taxon>
    </lineage>
</organism>
<keyword evidence="2" id="KW-1185">Reference proteome</keyword>
<name>A0A2T5P9F5_9PSED</name>
<dbReference type="AlphaFoldDB" id="A0A2T5P9F5"/>
<evidence type="ECO:0000313" key="2">
    <source>
        <dbReference type="Proteomes" id="UP000244064"/>
    </source>
</evidence>
<accession>A0A2T5P9F5</accession>
<sequence length="141" mass="15673">MSRHRMFKFVRESVDAVPGLEKWTLKQLVNPADPESTRISSIKVAMAWETFGEFWLENTVLAISQEHRFGQPPRPVCFSLPQDGVFGDSIIYSIKNGKMAILAGEIGSPEGRMYQLPSPAGASQAVAEWIEGLSENTCWDA</sequence>
<evidence type="ECO:0000313" key="1">
    <source>
        <dbReference type="EMBL" id="PTU74357.1"/>
    </source>
</evidence>
<comment type="caution">
    <text evidence="1">The sequence shown here is derived from an EMBL/GenBank/DDBJ whole genome shotgun (WGS) entry which is preliminary data.</text>
</comment>
<protein>
    <submittedName>
        <fullName evidence="1">Uncharacterized protein</fullName>
    </submittedName>
</protein>
<gene>
    <name evidence="1" type="ORF">DBO85_09685</name>
</gene>
<dbReference type="EMBL" id="QASN01000017">
    <property type="protein sequence ID" value="PTU74357.1"/>
    <property type="molecule type" value="Genomic_DNA"/>
</dbReference>
<dbReference type="Proteomes" id="UP000244064">
    <property type="component" value="Unassembled WGS sequence"/>
</dbReference>